<comment type="caution">
    <text evidence="5">The sequence shown here is derived from an EMBL/GenBank/DDBJ whole genome shotgun (WGS) entry which is preliminary data.</text>
</comment>
<reference evidence="5 6" key="1">
    <citation type="submission" date="2024-02" db="EMBL/GenBank/DDBJ databases">
        <title>Expansion and revision of Xanthobacter and proposal of Roseixanthobacter gen. nov.</title>
        <authorList>
            <person name="Soltysiak M.P.M."/>
            <person name="Jalihal A."/>
            <person name="Ory A."/>
            <person name="Chrisophersen C."/>
            <person name="Lee A.D."/>
            <person name="Boulton J."/>
            <person name="Springer M."/>
        </authorList>
    </citation>
    <scope>NUCLEOTIDE SEQUENCE [LARGE SCALE GENOMIC DNA]</scope>
    <source>
        <strain evidence="5 6">CB5</strain>
    </source>
</reference>
<evidence type="ECO:0000313" key="6">
    <source>
        <dbReference type="Proteomes" id="UP001604043"/>
    </source>
</evidence>
<dbReference type="PROSITE" id="PS50943">
    <property type="entry name" value="HTH_CROC1"/>
    <property type="match status" value="1"/>
</dbReference>
<dbReference type="EMBL" id="JBAFUR010000004">
    <property type="protein sequence ID" value="MFG1253908.1"/>
    <property type="molecule type" value="Genomic_DNA"/>
</dbReference>
<dbReference type="InterPro" id="IPR001387">
    <property type="entry name" value="Cro/C1-type_HTH"/>
</dbReference>
<dbReference type="PANTHER" id="PTHR46797:SF23">
    <property type="entry name" value="HTH-TYPE TRANSCRIPTIONAL REGULATOR SUTR"/>
    <property type="match status" value="1"/>
</dbReference>
<keyword evidence="6" id="KW-1185">Reference proteome</keyword>
<keyword evidence="2" id="KW-0238">DNA-binding</keyword>
<keyword evidence="3" id="KW-0804">Transcription</keyword>
<dbReference type="SMART" id="SM00530">
    <property type="entry name" value="HTH_XRE"/>
    <property type="match status" value="1"/>
</dbReference>
<dbReference type="SUPFAM" id="SSF47413">
    <property type="entry name" value="lambda repressor-like DNA-binding domains"/>
    <property type="match status" value="1"/>
</dbReference>
<accession>A0ABW6ZJA5</accession>
<feature type="domain" description="HTH cro/C1-type" evidence="4">
    <location>
        <begin position="13"/>
        <end position="67"/>
    </location>
</feature>
<evidence type="ECO:0000256" key="3">
    <source>
        <dbReference type="ARBA" id="ARBA00023163"/>
    </source>
</evidence>
<evidence type="ECO:0000259" key="4">
    <source>
        <dbReference type="PROSITE" id="PS50943"/>
    </source>
</evidence>
<proteinExistence type="predicted"/>
<sequence>MDQSSLKTLGHRIRERRKTLGWTQETLADTAKIDRSYIGSVERGERNLTFTVLCQICMALSCDVAALTADLPEPPR</sequence>
<dbReference type="Pfam" id="PF01381">
    <property type="entry name" value="HTH_3"/>
    <property type="match status" value="1"/>
</dbReference>
<name>A0ABW6ZJA5_9HYPH</name>
<dbReference type="PANTHER" id="PTHR46797">
    <property type="entry name" value="HTH-TYPE TRANSCRIPTIONAL REGULATOR"/>
    <property type="match status" value="1"/>
</dbReference>
<organism evidence="5 6">
    <name type="scientific">Xanthobacter aminoxidans</name>
    <dbReference type="NCBI Taxonomy" id="186280"/>
    <lineage>
        <taxon>Bacteria</taxon>
        <taxon>Pseudomonadati</taxon>
        <taxon>Pseudomonadota</taxon>
        <taxon>Alphaproteobacteria</taxon>
        <taxon>Hyphomicrobiales</taxon>
        <taxon>Xanthobacteraceae</taxon>
        <taxon>Xanthobacter</taxon>
    </lineage>
</organism>
<dbReference type="Proteomes" id="UP001604043">
    <property type="component" value="Unassembled WGS sequence"/>
</dbReference>
<evidence type="ECO:0000256" key="2">
    <source>
        <dbReference type="ARBA" id="ARBA00023125"/>
    </source>
</evidence>
<dbReference type="Gene3D" id="1.10.260.40">
    <property type="entry name" value="lambda repressor-like DNA-binding domains"/>
    <property type="match status" value="1"/>
</dbReference>
<evidence type="ECO:0000313" key="5">
    <source>
        <dbReference type="EMBL" id="MFG1253908.1"/>
    </source>
</evidence>
<evidence type="ECO:0000256" key="1">
    <source>
        <dbReference type="ARBA" id="ARBA00023015"/>
    </source>
</evidence>
<dbReference type="InterPro" id="IPR010982">
    <property type="entry name" value="Lambda_DNA-bd_dom_sf"/>
</dbReference>
<gene>
    <name evidence="5" type="ORF">V5F30_16990</name>
</gene>
<protein>
    <submittedName>
        <fullName evidence="5">Helix-turn-helix transcriptional regulator</fullName>
    </submittedName>
</protein>
<keyword evidence="1" id="KW-0805">Transcription regulation</keyword>
<dbReference type="CDD" id="cd00093">
    <property type="entry name" value="HTH_XRE"/>
    <property type="match status" value="1"/>
</dbReference>
<dbReference type="RefSeq" id="WP_394009801.1">
    <property type="nucleotide sequence ID" value="NZ_JBAFUR010000004.1"/>
</dbReference>
<dbReference type="InterPro" id="IPR050807">
    <property type="entry name" value="TransReg_Diox_bact_type"/>
</dbReference>